<keyword evidence="1" id="KW-0812">Transmembrane</keyword>
<dbReference type="AlphaFoldDB" id="N1PBM1"/>
<protein>
    <recommendedName>
        <fullName evidence="4">DUF1776-domain-containing protein</fullName>
    </recommendedName>
</protein>
<dbReference type="Gene3D" id="3.40.50.720">
    <property type="entry name" value="NAD(P)-binding Rossmann-like Domain"/>
    <property type="match status" value="1"/>
</dbReference>
<feature type="non-terminal residue" evidence="2">
    <location>
        <position position="342"/>
    </location>
</feature>
<sequence length="342" mass="37546">WISRNKALTAAIVAFVVTGSVGTFVYVRSRSLNKKRRAKKSSSGARTEVVVVAGAVANPLTSALYLDLERRGFVVYVVANTMEDEHYIRAQSRADLIPLSLDMVDPFRAQDQLTRFQQLLSRTHVAFDGAEPHTLRLRGLVLVPDTKGVPARIEEITSEEWSDALNAKVLNTIATTQMLLPAVVEHKANVLMLTLSVTPALRPPLHSVESTVYGALQGFVSTLEGELRQERVGVSHLKLGHIDVPAVTARQRRDGVPPPKLRPTPLRQLHDTVFDTLTARRPQRTIRVGRGSLTYDIVASLMPPAFTGWMMGTGSRPTTILTDASDEDLSASAGSITWEKIE</sequence>
<feature type="transmembrane region" description="Helical" evidence="1">
    <location>
        <begin position="6"/>
        <end position="27"/>
    </location>
</feature>
<organism evidence="2 3">
    <name type="scientific">Dothistroma septosporum (strain NZE10 / CBS 128990)</name>
    <name type="common">Red band needle blight fungus</name>
    <name type="synonym">Mycosphaerella pini</name>
    <dbReference type="NCBI Taxonomy" id="675120"/>
    <lineage>
        <taxon>Eukaryota</taxon>
        <taxon>Fungi</taxon>
        <taxon>Dikarya</taxon>
        <taxon>Ascomycota</taxon>
        <taxon>Pezizomycotina</taxon>
        <taxon>Dothideomycetes</taxon>
        <taxon>Dothideomycetidae</taxon>
        <taxon>Mycosphaerellales</taxon>
        <taxon>Mycosphaerellaceae</taxon>
        <taxon>Dothistroma</taxon>
    </lineage>
</organism>
<dbReference type="Proteomes" id="UP000016933">
    <property type="component" value="Unassembled WGS sequence"/>
</dbReference>
<evidence type="ECO:0008006" key="4">
    <source>
        <dbReference type="Google" id="ProtNLM"/>
    </source>
</evidence>
<evidence type="ECO:0000313" key="2">
    <source>
        <dbReference type="EMBL" id="EME38482.1"/>
    </source>
</evidence>
<name>N1PBM1_DOTSN</name>
<keyword evidence="3" id="KW-1185">Reference proteome</keyword>
<dbReference type="OMA" id="SYYKRYD"/>
<dbReference type="InterPro" id="IPR013952">
    <property type="entry name" value="DUF1776_fun"/>
</dbReference>
<reference evidence="2 3" key="2">
    <citation type="journal article" date="2012" name="PLoS Pathog.">
        <title>Diverse lifestyles and strategies of plant pathogenesis encoded in the genomes of eighteen Dothideomycetes fungi.</title>
        <authorList>
            <person name="Ohm R.A."/>
            <person name="Feau N."/>
            <person name="Henrissat B."/>
            <person name="Schoch C.L."/>
            <person name="Horwitz B.A."/>
            <person name="Barry K.W."/>
            <person name="Condon B.J."/>
            <person name="Copeland A.C."/>
            <person name="Dhillon B."/>
            <person name="Glaser F."/>
            <person name="Hesse C.N."/>
            <person name="Kosti I."/>
            <person name="LaButti K."/>
            <person name="Lindquist E.A."/>
            <person name="Lucas S."/>
            <person name="Salamov A.A."/>
            <person name="Bradshaw R.E."/>
            <person name="Ciuffetti L."/>
            <person name="Hamelin R.C."/>
            <person name="Kema G.H.J."/>
            <person name="Lawrence C."/>
            <person name="Scott J.A."/>
            <person name="Spatafora J.W."/>
            <person name="Turgeon B.G."/>
            <person name="de Wit P.J.G.M."/>
            <person name="Zhong S."/>
            <person name="Goodwin S.B."/>
            <person name="Grigoriev I.V."/>
        </authorList>
    </citation>
    <scope>NUCLEOTIDE SEQUENCE [LARGE SCALE GENOMIC DNA]</scope>
    <source>
        <strain evidence="3">NZE10 / CBS 128990</strain>
    </source>
</reference>
<keyword evidence="1" id="KW-0472">Membrane</keyword>
<dbReference type="OrthoDB" id="5308060at2759"/>
<accession>N1PBM1</accession>
<dbReference type="eggNOG" id="ENOG502QWSS">
    <property type="taxonomic scope" value="Eukaryota"/>
</dbReference>
<dbReference type="STRING" id="675120.N1PBM1"/>
<dbReference type="Pfam" id="PF08643">
    <property type="entry name" value="DUF1776"/>
    <property type="match status" value="1"/>
</dbReference>
<feature type="non-terminal residue" evidence="2">
    <location>
        <position position="1"/>
    </location>
</feature>
<dbReference type="EMBL" id="KB446547">
    <property type="protein sequence ID" value="EME38482.1"/>
    <property type="molecule type" value="Genomic_DNA"/>
</dbReference>
<keyword evidence="1" id="KW-1133">Transmembrane helix</keyword>
<dbReference type="SUPFAM" id="SSF51735">
    <property type="entry name" value="NAD(P)-binding Rossmann-fold domains"/>
    <property type="match status" value="1"/>
</dbReference>
<reference evidence="3" key="1">
    <citation type="journal article" date="2012" name="PLoS Genet.">
        <title>The genomes of the fungal plant pathogens Cladosporium fulvum and Dothistroma septosporum reveal adaptation to different hosts and lifestyles but also signatures of common ancestry.</title>
        <authorList>
            <person name="de Wit P.J.G.M."/>
            <person name="van der Burgt A."/>
            <person name="Oekmen B."/>
            <person name="Stergiopoulos I."/>
            <person name="Abd-Elsalam K.A."/>
            <person name="Aerts A.L."/>
            <person name="Bahkali A.H."/>
            <person name="Beenen H.G."/>
            <person name="Chettri P."/>
            <person name="Cox M.P."/>
            <person name="Datema E."/>
            <person name="de Vries R.P."/>
            <person name="Dhillon B."/>
            <person name="Ganley A.R."/>
            <person name="Griffiths S.A."/>
            <person name="Guo Y."/>
            <person name="Hamelin R.C."/>
            <person name="Henrissat B."/>
            <person name="Kabir M.S."/>
            <person name="Jashni M.K."/>
            <person name="Kema G."/>
            <person name="Klaubauf S."/>
            <person name="Lapidus A."/>
            <person name="Levasseur A."/>
            <person name="Lindquist E."/>
            <person name="Mehrabi R."/>
            <person name="Ohm R.A."/>
            <person name="Owen T.J."/>
            <person name="Salamov A."/>
            <person name="Schwelm A."/>
            <person name="Schijlen E."/>
            <person name="Sun H."/>
            <person name="van den Burg H.A."/>
            <person name="van Ham R.C.H.J."/>
            <person name="Zhang S."/>
            <person name="Goodwin S.B."/>
            <person name="Grigoriev I.V."/>
            <person name="Collemare J."/>
            <person name="Bradshaw R.E."/>
        </authorList>
    </citation>
    <scope>NUCLEOTIDE SEQUENCE [LARGE SCALE GENOMIC DNA]</scope>
    <source>
        <strain evidence="3">NZE10 / CBS 128990</strain>
    </source>
</reference>
<gene>
    <name evidence="2" type="ORF">DOTSEDRAFT_95273</name>
</gene>
<dbReference type="PANTHER" id="PTHR43313:SF1">
    <property type="entry name" value="3BETA-HYDROXYSTEROID DEHYDROGENASE DHS-16"/>
    <property type="match status" value="1"/>
</dbReference>
<dbReference type="PANTHER" id="PTHR43313">
    <property type="entry name" value="SHORT-CHAIN DEHYDROGENASE/REDUCTASE FAMILY 9C"/>
    <property type="match status" value="1"/>
</dbReference>
<dbReference type="InterPro" id="IPR036291">
    <property type="entry name" value="NAD(P)-bd_dom_sf"/>
</dbReference>
<evidence type="ECO:0000313" key="3">
    <source>
        <dbReference type="Proteomes" id="UP000016933"/>
    </source>
</evidence>
<proteinExistence type="predicted"/>
<dbReference type="HOGENOM" id="CLU_022136_1_0_1"/>
<evidence type="ECO:0000256" key="1">
    <source>
        <dbReference type="SAM" id="Phobius"/>
    </source>
</evidence>